<organism evidence="2 3">
    <name type="scientific">Pristionchus entomophagus</name>
    <dbReference type="NCBI Taxonomy" id="358040"/>
    <lineage>
        <taxon>Eukaryota</taxon>
        <taxon>Metazoa</taxon>
        <taxon>Ecdysozoa</taxon>
        <taxon>Nematoda</taxon>
        <taxon>Chromadorea</taxon>
        <taxon>Rhabditida</taxon>
        <taxon>Rhabditina</taxon>
        <taxon>Diplogasteromorpha</taxon>
        <taxon>Diplogasteroidea</taxon>
        <taxon>Neodiplogasteridae</taxon>
        <taxon>Pristionchus</taxon>
    </lineage>
</organism>
<evidence type="ECO:0000313" key="2">
    <source>
        <dbReference type="EMBL" id="GMT01235.1"/>
    </source>
</evidence>
<accession>A0AAV5U356</accession>
<comment type="caution">
    <text evidence="2">The sequence shown here is derived from an EMBL/GenBank/DDBJ whole genome shotgun (WGS) entry which is preliminary data.</text>
</comment>
<protein>
    <recommendedName>
        <fullName evidence="4">NAD(P)H-hydrate epimerase</fullName>
    </recommendedName>
</protein>
<sequence>MSDAGDKYSKARQYWNNFENRVNTSVDTFLNAGAFEQKTFNRYMLKLSKRYKVDISETEIETTRGVLCENMKKDVKEKLDDIADNQNFISKFAELSELTENASDASEGVIRNTQNPRMDMEWYKVGETERTANALEDIAKMYEDDNLDNEEILVDDVKEIAELRDWINNEIERRSSEKRNAHSEGNTRRAVVVPRRRSSIGPLNTTLFSRRSIDPLQQ</sequence>
<feature type="region of interest" description="Disordered" evidence="1">
    <location>
        <begin position="175"/>
        <end position="196"/>
    </location>
</feature>
<proteinExistence type="predicted"/>
<reference evidence="2" key="1">
    <citation type="submission" date="2023-10" db="EMBL/GenBank/DDBJ databases">
        <title>Genome assembly of Pristionchus species.</title>
        <authorList>
            <person name="Yoshida K."/>
            <person name="Sommer R.J."/>
        </authorList>
    </citation>
    <scope>NUCLEOTIDE SEQUENCE</scope>
    <source>
        <strain evidence="2">RS0144</strain>
    </source>
</reference>
<evidence type="ECO:0000313" key="3">
    <source>
        <dbReference type="Proteomes" id="UP001432027"/>
    </source>
</evidence>
<keyword evidence="3" id="KW-1185">Reference proteome</keyword>
<name>A0AAV5U356_9BILA</name>
<dbReference type="AlphaFoldDB" id="A0AAV5U356"/>
<dbReference type="EMBL" id="BTSX01000005">
    <property type="protein sequence ID" value="GMT01235.1"/>
    <property type="molecule type" value="Genomic_DNA"/>
</dbReference>
<gene>
    <name evidence="2" type="ORF">PENTCL1PPCAC_23409</name>
</gene>
<dbReference type="Proteomes" id="UP001432027">
    <property type="component" value="Unassembled WGS sequence"/>
</dbReference>
<evidence type="ECO:0000256" key="1">
    <source>
        <dbReference type="SAM" id="MobiDB-lite"/>
    </source>
</evidence>
<feature type="compositionally biased region" description="Basic and acidic residues" evidence="1">
    <location>
        <begin position="175"/>
        <end position="187"/>
    </location>
</feature>
<evidence type="ECO:0008006" key="4">
    <source>
        <dbReference type="Google" id="ProtNLM"/>
    </source>
</evidence>